<reference evidence="2 3" key="1">
    <citation type="journal article" date="2014" name="Int. J. Syst. Evol. Microbiol.">
        <title>Complete genome sequence of Corynebacterium casei LMG S-19264T (=DSM 44701T), isolated from a smear-ripened cheese.</title>
        <authorList>
            <consortium name="US DOE Joint Genome Institute (JGI-PGF)"/>
            <person name="Walter F."/>
            <person name="Albersmeier A."/>
            <person name="Kalinowski J."/>
            <person name="Ruckert C."/>
        </authorList>
    </citation>
    <scope>NUCLEOTIDE SEQUENCE [LARGE SCALE GENOMIC DNA]</scope>
    <source>
        <strain evidence="2 3">CGMCC 1.7286</strain>
    </source>
</reference>
<comment type="caution">
    <text evidence="2">The sequence shown here is derived from an EMBL/GenBank/DDBJ whole genome shotgun (WGS) entry which is preliminary data.</text>
</comment>
<feature type="transmembrane region" description="Helical" evidence="1">
    <location>
        <begin position="40"/>
        <end position="57"/>
    </location>
</feature>
<gene>
    <name evidence="2" type="ORF">GCM10011348_27800</name>
</gene>
<dbReference type="Proteomes" id="UP000599578">
    <property type="component" value="Unassembled WGS sequence"/>
</dbReference>
<organism evidence="2 3">
    <name type="scientific">Marinobacterium nitratireducens</name>
    <dbReference type="NCBI Taxonomy" id="518897"/>
    <lineage>
        <taxon>Bacteria</taxon>
        <taxon>Pseudomonadati</taxon>
        <taxon>Pseudomonadota</taxon>
        <taxon>Gammaproteobacteria</taxon>
        <taxon>Oceanospirillales</taxon>
        <taxon>Oceanospirillaceae</taxon>
        <taxon>Marinobacterium</taxon>
    </lineage>
</organism>
<name>A0A918DVB0_9GAMM</name>
<evidence type="ECO:0000313" key="2">
    <source>
        <dbReference type="EMBL" id="GGO83610.1"/>
    </source>
</evidence>
<evidence type="ECO:0000313" key="3">
    <source>
        <dbReference type="Proteomes" id="UP000599578"/>
    </source>
</evidence>
<dbReference type="AlphaFoldDB" id="A0A918DVB0"/>
<keyword evidence="1" id="KW-0812">Transmembrane</keyword>
<sequence length="70" mass="7832">MQGALPPGWTTNTSKTINVRSGTPAEKVHLMIIEAWTLDWFITLNITLLILTVASYARREFKQADMPSKG</sequence>
<proteinExistence type="predicted"/>
<keyword evidence="1" id="KW-1133">Transmembrane helix</keyword>
<protein>
    <submittedName>
        <fullName evidence="2">Uncharacterized protein</fullName>
    </submittedName>
</protein>
<keyword evidence="1" id="KW-0472">Membrane</keyword>
<evidence type="ECO:0000256" key="1">
    <source>
        <dbReference type="SAM" id="Phobius"/>
    </source>
</evidence>
<accession>A0A918DVB0</accession>
<keyword evidence="3" id="KW-1185">Reference proteome</keyword>
<dbReference type="EMBL" id="BMLT01000006">
    <property type="protein sequence ID" value="GGO83610.1"/>
    <property type="molecule type" value="Genomic_DNA"/>
</dbReference>